<evidence type="ECO:0000256" key="2">
    <source>
        <dbReference type="ARBA" id="ARBA00022525"/>
    </source>
</evidence>
<dbReference type="EMBL" id="MH754570">
    <property type="protein sequence ID" value="QDC23105.1"/>
    <property type="molecule type" value="mRNA"/>
</dbReference>
<dbReference type="AlphaFoldDB" id="A0A4Y5UGK4"/>
<keyword evidence="3" id="KW-0528">Neurotoxin</keyword>
<keyword evidence="5" id="KW-0732">Signal</keyword>
<evidence type="ECO:0000256" key="5">
    <source>
        <dbReference type="SAM" id="SignalP"/>
    </source>
</evidence>
<dbReference type="GO" id="GO:0090729">
    <property type="term" value="F:toxin activity"/>
    <property type="evidence" value="ECO:0007669"/>
    <property type="project" value="InterPro"/>
</dbReference>
<evidence type="ECO:0000256" key="4">
    <source>
        <dbReference type="ARBA" id="ARBA00023157"/>
    </source>
</evidence>
<evidence type="ECO:0000256" key="1">
    <source>
        <dbReference type="ARBA" id="ARBA00004613"/>
    </source>
</evidence>
<name>A0A4Y5UGK4_CUPSA</name>
<dbReference type="Pfam" id="PF10530">
    <property type="entry name" value="Toxin_35"/>
    <property type="match status" value="1"/>
</dbReference>
<accession>A0A4Y5UGK4</accession>
<dbReference type="InterPro" id="IPR019553">
    <property type="entry name" value="Spider_toxin_CSTX_knottin"/>
</dbReference>
<keyword evidence="4" id="KW-1015">Disulfide bond</keyword>
<feature type="signal peptide" evidence="5">
    <location>
        <begin position="1"/>
        <end position="20"/>
    </location>
</feature>
<keyword evidence="2" id="KW-0964">Secreted</keyword>
<organism evidence="6">
    <name type="scientific">Cupiennius salei</name>
    <name type="common">American wandering spider</name>
    <dbReference type="NCBI Taxonomy" id="6928"/>
    <lineage>
        <taxon>Eukaryota</taxon>
        <taxon>Metazoa</taxon>
        <taxon>Ecdysozoa</taxon>
        <taxon>Arthropoda</taxon>
        <taxon>Chelicerata</taxon>
        <taxon>Arachnida</taxon>
        <taxon>Araneae</taxon>
        <taxon>Araneomorphae</taxon>
        <taxon>Entelegynae</taxon>
        <taxon>Lycosoidea</taxon>
        <taxon>Ctenidae</taxon>
        <taxon>Cupiennius</taxon>
    </lineage>
</organism>
<dbReference type="GO" id="GO:0005576">
    <property type="term" value="C:extracellular region"/>
    <property type="evidence" value="ECO:0007669"/>
    <property type="project" value="UniProtKB-SubCell"/>
</dbReference>
<sequence precursor="true">MKFLLFTGLVFIVLASLIEAEAESERACIEYELECTENKDNCCSDYKCQCYRRFVKGVDKGPSCFCLEKDVKYKPL</sequence>
<comment type="subcellular location">
    <subcellularLocation>
        <location evidence="1">Secreted</location>
    </subcellularLocation>
</comment>
<evidence type="ECO:0000256" key="3">
    <source>
        <dbReference type="ARBA" id="ARBA00022699"/>
    </source>
</evidence>
<proteinExistence type="evidence at transcript level"/>
<protein>
    <submittedName>
        <fullName evidence="6">Toxin 23 isoform a</fullName>
    </submittedName>
</protein>
<reference evidence="6" key="1">
    <citation type="journal article" date="2019" name="Toxins">
        <title>The dual prey-inactivation strategy of spiders-in-depth venomic analysis of Cupiennius salei.</title>
        <authorList>
            <person name="Kuhn-Nentwig L."/>
            <person name="Langenegger N."/>
            <person name="Heller M."/>
            <person name="Koua D."/>
            <person name="Nentwig W."/>
        </authorList>
    </citation>
    <scope>NUCLEOTIDE SEQUENCE</scope>
    <source>
        <tissue evidence="6">Venom gland</tissue>
    </source>
</reference>
<feature type="chain" id="PRO_5021345425" evidence="5">
    <location>
        <begin position="21"/>
        <end position="76"/>
    </location>
</feature>
<keyword evidence="3" id="KW-0800">Toxin</keyword>
<evidence type="ECO:0000313" key="6">
    <source>
        <dbReference type="EMBL" id="QDC23105.1"/>
    </source>
</evidence>